<dbReference type="SUPFAM" id="SSF158634">
    <property type="entry name" value="RPA2825-like"/>
    <property type="match status" value="1"/>
</dbReference>
<dbReference type="RefSeq" id="WP_059933477.1">
    <property type="nucleotide sequence ID" value="NZ_LPDO01000142.1"/>
</dbReference>
<dbReference type="Pfam" id="PF12200">
    <property type="entry name" value="DUF3597"/>
    <property type="match status" value="1"/>
</dbReference>
<dbReference type="AlphaFoldDB" id="A0AAW3N1H6"/>
<evidence type="ECO:0000313" key="2">
    <source>
        <dbReference type="EMBL" id="KVT42453.1"/>
    </source>
</evidence>
<protein>
    <recommendedName>
        <fullName evidence="1">DUF3597 domain-containing protein</fullName>
    </recommendedName>
</protein>
<gene>
    <name evidence="2" type="ORF">WK53_18425</name>
</gene>
<proteinExistence type="predicted"/>
<dbReference type="InterPro" id="IPR022016">
    <property type="entry name" value="DUF3597"/>
</dbReference>
<reference evidence="2 3" key="1">
    <citation type="submission" date="2015-11" db="EMBL/GenBank/DDBJ databases">
        <title>Expanding the genomic diversity of Burkholderia species for the development of highly accurate diagnostics.</title>
        <authorList>
            <person name="Sahl J."/>
            <person name="Keim P."/>
            <person name="Wagner D."/>
        </authorList>
    </citation>
    <scope>NUCLEOTIDE SEQUENCE [LARGE SCALE GENOMIC DNA]</scope>
    <source>
        <strain evidence="2 3">MSMB1137WGS</strain>
    </source>
</reference>
<comment type="caution">
    <text evidence="2">The sequence shown here is derived from an EMBL/GenBank/DDBJ whole genome shotgun (WGS) entry which is preliminary data.</text>
</comment>
<evidence type="ECO:0000313" key="3">
    <source>
        <dbReference type="Proteomes" id="UP000056732"/>
    </source>
</evidence>
<dbReference type="EMBL" id="LPDO01000142">
    <property type="protein sequence ID" value="KVT42453.1"/>
    <property type="molecule type" value="Genomic_DNA"/>
</dbReference>
<organism evidence="2 3">
    <name type="scientific">Burkholderia ubonensis</name>
    <dbReference type="NCBI Taxonomy" id="101571"/>
    <lineage>
        <taxon>Bacteria</taxon>
        <taxon>Pseudomonadati</taxon>
        <taxon>Pseudomonadota</taxon>
        <taxon>Betaproteobacteria</taxon>
        <taxon>Burkholderiales</taxon>
        <taxon>Burkholderiaceae</taxon>
        <taxon>Burkholderia</taxon>
        <taxon>Burkholderia cepacia complex</taxon>
    </lineage>
</organism>
<accession>A0AAW3N1H6</accession>
<name>A0AAW3N1H6_9BURK</name>
<dbReference type="Proteomes" id="UP000056732">
    <property type="component" value="Unassembled WGS sequence"/>
</dbReference>
<feature type="domain" description="DUF3597" evidence="1">
    <location>
        <begin position="3"/>
        <end position="124"/>
    </location>
</feature>
<evidence type="ECO:0000259" key="1">
    <source>
        <dbReference type="Pfam" id="PF12200"/>
    </source>
</evidence>
<sequence>MSIFGDIVKKIFGAAKPDEALPQEGVLNQSIDSASTLQASSPLSDVDVAEIMDRLVSEIGQNLNWRTSIVDTMKALGMDPSLDSRKQLARELQYSGDIGDSSSMNVWLHQQLMRALAANGGKLPANLLG</sequence>